<keyword evidence="6 7" id="KW-0472">Membrane</keyword>
<comment type="subcellular location">
    <subcellularLocation>
        <location evidence="1">Cell membrane</location>
        <topology evidence="1">Multi-pass membrane protein</topology>
    </subcellularLocation>
</comment>
<feature type="transmembrane region" description="Helical" evidence="7">
    <location>
        <begin position="331"/>
        <end position="354"/>
    </location>
</feature>
<dbReference type="InterPro" id="IPR010290">
    <property type="entry name" value="TM_effector"/>
</dbReference>
<feature type="transmembrane region" description="Helical" evidence="7">
    <location>
        <begin position="298"/>
        <end position="319"/>
    </location>
</feature>
<feature type="transmembrane region" description="Helical" evidence="7">
    <location>
        <begin position="242"/>
        <end position="262"/>
    </location>
</feature>
<dbReference type="EMBL" id="BLAE01000016">
    <property type="protein sequence ID" value="GES09623.1"/>
    <property type="molecule type" value="Genomic_DNA"/>
</dbReference>
<dbReference type="PANTHER" id="PTHR23513">
    <property type="entry name" value="INTEGRAL MEMBRANE EFFLUX PROTEIN-RELATED"/>
    <property type="match status" value="1"/>
</dbReference>
<accession>A0A5M3WSC0</accession>
<gene>
    <name evidence="8" type="ORF">Amac_032190</name>
</gene>
<sequence length="392" mass="40067">MWIYLVGHAVSTTGFWTHTTAFAWLVLTLSGDGRAIGAAIALQFLPALLLGPAAGLLADRLPKRRVLMAAQVAGAVCTGSLGWATATGNASLPLAFCLAFVFGCVTAVENPARMSLVPELADEEKLPRSYSLNALAFNSARVIGPALAGALIAASGETTGCFAVAAGTRLFMAVALRAITLVEVSSGRADSQPGEIRAGVRYAWRTPAIRWPLVSMAVISVLAYQHQVLLPLLAQRTFDGDAATLGMMTAAMGLGAIAGGLVGTRVLRTGRRAIAVRAVFMGLALALCAAAPTLPLAVAALAVLGAMTTVLATTAMSTIQAASEPGMRGRVAALWFVVMLGSAPIGGPIMGVLAELADPRWGFGLGAAAVLLVGVVGIATSRPGGNGRRNEK</sequence>
<evidence type="ECO:0000256" key="6">
    <source>
        <dbReference type="ARBA" id="ARBA00023136"/>
    </source>
</evidence>
<keyword evidence="4 7" id="KW-0812">Transmembrane</keyword>
<reference evidence="8 9" key="1">
    <citation type="submission" date="2019-10" db="EMBL/GenBank/DDBJ databases">
        <title>Whole genome shotgun sequence of Acrocarpospora macrocephala NBRC 16266.</title>
        <authorList>
            <person name="Ichikawa N."/>
            <person name="Kimura A."/>
            <person name="Kitahashi Y."/>
            <person name="Komaki H."/>
            <person name="Oguchi A."/>
        </authorList>
    </citation>
    <scope>NUCLEOTIDE SEQUENCE [LARGE SCALE GENOMIC DNA]</scope>
    <source>
        <strain evidence="8 9">NBRC 16266</strain>
    </source>
</reference>
<feature type="transmembrane region" description="Helical" evidence="7">
    <location>
        <begin position="90"/>
        <end position="108"/>
    </location>
</feature>
<feature type="transmembrane region" description="Helical" evidence="7">
    <location>
        <begin position="211"/>
        <end position="230"/>
    </location>
</feature>
<feature type="transmembrane region" description="Helical" evidence="7">
    <location>
        <begin position="35"/>
        <end position="58"/>
    </location>
</feature>
<evidence type="ECO:0000313" key="9">
    <source>
        <dbReference type="Proteomes" id="UP000331127"/>
    </source>
</evidence>
<protein>
    <submittedName>
        <fullName evidence="8">MFS transporter</fullName>
    </submittedName>
</protein>
<evidence type="ECO:0000256" key="5">
    <source>
        <dbReference type="ARBA" id="ARBA00022989"/>
    </source>
</evidence>
<feature type="transmembrane region" description="Helical" evidence="7">
    <location>
        <begin position="360"/>
        <end position="379"/>
    </location>
</feature>
<dbReference type="InterPro" id="IPR036259">
    <property type="entry name" value="MFS_trans_sf"/>
</dbReference>
<keyword evidence="5 7" id="KW-1133">Transmembrane helix</keyword>
<name>A0A5M3WSC0_9ACTN</name>
<evidence type="ECO:0000256" key="7">
    <source>
        <dbReference type="SAM" id="Phobius"/>
    </source>
</evidence>
<comment type="caution">
    <text evidence="8">The sequence shown here is derived from an EMBL/GenBank/DDBJ whole genome shotgun (WGS) entry which is preliminary data.</text>
</comment>
<dbReference type="PANTHER" id="PTHR23513:SF11">
    <property type="entry name" value="STAPHYLOFERRIN A TRANSPORTER"/>
    <property type="match status" value="1"/>
</dbReference>
<dbReference type="AlphaFoldDB" id="A0A5M3WSC0"/>
<feature type="transmembrane region" description="Helical" evidence="7">
    <location>
        <begin position="274"/>
        <end position="292"/>
    </location>
</feature>
<evidence type="ECO:0000256" key="4">
    <source>
        <dbReference type="ARBA" id="ARBA00022692"/>
    </source>
</evidence>
<evidence type="ECO:0000256" key="1">
    <source>
        <dbReference type="ARBA" id="ARBA00004651"/>
    </source>
</evidence>
<keyword evidence="3" id="KW-1003">Cell membrane</keyword>
<evidence type="ECO:0000256" key="3">
    <source>
        <dbReference type="ARBA" id="ARBA00022475"/>
    </source>
</evidence>
<dbReference type="Gene3D" id="1.20.1250.20">
    <property type="entry name" value="MFS general substrate transporter like domains"/>
    <property type="match status" value="1"/>
</dbReference>
<proteinExistence type="predicted"/>
<dbReference type="Pfam" id="PF05977">
    <property type="entry name" value="MFS_3"/>
    <property type="match status" value="1"/>
</dbReference>
<dbReference type="SUPFAM" id="SSF103473">
    <property type="entry name" value="MFS general substrate transporter"/>
    <property type="match status" value="1"/>
</dbReference>
<keyword evidence="9" id="KW-1185">Reference proteome</keyword>
<dbReference type="GO" id="GO:0005886">
    <property type="term" value="C:plasma membrane"/>
    <property type="evidence" value="ECO:0007669"/>
    <property type="project" value="UniProtKB-SubCell"/>
</dbReference>
<organism evidence="8 9">
    <name type="scientific">Acrocarpospora macrocephala</name>
    <dbReference type="NCBI Taxonomy" id="150177"/>
    <lineage>
        <taxon>Bacteria</taxon>
        <taxon>Bacillati</taxon>
        <taxon>Actinomycetota</taxon>
        <taxon>Actinomycetes</taxon>
        <taxon>Streptosporangiales</taxon>
        <taxon>Streptosporangiaceae</taxon>
        <taxon>Acrocarpospora</taxon>
    </lineage>
</organism>
<evidence type="ECO:0000256" key="2">
    <source>
        <dbReference type="ARBA" id="ARBA00022448"/>
    </source>
</evidence>
<keyword evidence="2" id="KW-0813">Transport</keyword>
<evidence type="ECO:0000313" key="8">
    <source>
        <dbReference type="EMBL" id="GES09623.1"/>
    </source>
</evidence>
<dbReference type="CDD" id="cd06173">
    <property type="entry name" value="MFS_MefA_like"/>
    <property type="match status" value="1"/>
</dbReference>
<dbReference type="Proteomes" id="UP000331127">
    <property type="component" value="Unassembled WGS sequence"/>
</dbReference>